<dbReference type="Proteomes" id="UP001596379">
    <property type="component" value="Unassembled WGS sequence"/>
</dbReference>
<dbReference type="InterPro" id="IPR037401">
    <property type="entry name" value="SnoaL-like"/>
</dbReference>
<dbReference type="EMBL" id="JBHTCC010000005">
    <property type="protein sequence ID" value="MFC7299956.1"/>
    <property type="molecule type" value="Genomic_DNA"/>
</dbReference>
<accession>A0ABW2JA77</accession>
<name>A0ABW2JA77_9BURK</name>
<evidence type="ECO:0000313" key="2">
    <source>
        <dbReference type="EMBL" id="MFC7299956.1"/>
    </source>
</evidence>
<organism evidence="2 3">
    <name type="scientific">Herminiimonas aquatilis</name>
    <dbReference type="NCBI Taxonomy" id="345342"/>
    <lineage>
        <taxon>Bacteria</taxon>
        <taxon>Pseudomonadati</taxon>
        <taxon>Pseudomonadota</taxon>
        <taxon>Betaproteobacteria</taxon>
        <taxon>Burkholderiales</taxon>
        <taxon>Oxalobacteraceae</taxon>
        <taxon>Herminiimonas</taxon>
    </lineage>
</organism>
<evidence type="ECO:0000313" key="3">
    <source>
        <dbReference type="Proteomes" id="UP001596379"/>
    </source>
</evidence>
<evidence type="ECO:0000259" key="1">
    <source>
        <dbReference type="Pfam" id="PF12680"/>
    </source>
</evidence>
<dbReference type="Gene3D" id="3.10.450.50">
    <property type="match status" value="1"/>
</dbReference>
<feature type="domain" description="SnoaL-like" evidence="1">
    <location>
        <begin position="30"/>
        <end position="133"/>
    </location>
</feature>
<dbReference type="Pfam" id="PF12680">
    <property type="entry name" value="SnoaL_2"/>
    <property type="match status" value="1"/>
</dbReference>
<gene>
    <name evidence="2" type="ORF">ACFQO0_16075</name>
</gene>
<dbReference type="RefSeq" id="WP_382236652.1">
    <property type="nucleotide sequence ID" value="NZ_JBHTCC010000005.1"/>
</dbReference>
<dbReference type="SUPFAM" id="SSF54427">
    <property type="entry name" value="NTF2-like"/>
    <property type="match status" value="1"/>
</dbReference>
<keyword evidence="3" id="KW-1185">Reference proteome</keyword>
<comment type="caution">
    <text evidence="2">The sequence shown here is derived from an EMBL/GenBank/DDBJ whole genome shotgun (WGS) entry which is preliminary data.</text>
</comment>
<reference evidence="3" key="1">
    <citation type="journal article" date="2019" name="Int. J. Syst. Evol. Microbiol.">
        <title>The Global Catalogue of Microorganisms (GCM) 10K type strain sequencing project: providing services to taxonomists for standard genome sequencing and annotation.</title>
        <authorList>
            <consortium name="The Broad Institute Genomics Platform"/>
            <consortium name="The Broad Institute Genome Sequencing Center for Infectious Disease"/>
            <person name="Wu L."/>
            <person name="Ma J."/>
        </authorList>
    </citation>
    <scope>NUCLEOTIDE SEQUENCE [LARGE SCALE GENOMIC DNA]</scope>
    <source>
        <strain evidence="3">CCUG 36956</strain>
    </source>
</reference>
<proteinExistence type="predicted"/>
<dbReference type="InterPro" id="IPR032710">
    <property type="entry name" value="NTF2-like_dom_sf"/>
</dbReference>
<sequence>MSNFNADLNVNLNATLSKLTRDPEDCSRVLVAALESGDIETSVALYEPSAVLFKKSGEVMTGLAAIRENNAGVIALKPKFTIAFIKATLSGDGTLATNRMKAELAFTKPDGQLVQTSVDTLEVLRKQEDGSWRYIIDDPYGSMRAGMKER</sequence>
<protein>
    <submittedName>
        <fullName evidence="2">YybH family protein</fullName>
    </submittedName>
</protein>